<organism evidence="2 3">
    <name type="scientific">Plakobranchus ocellatus</name>
    <dbReference type="NCBI Taxonomy" id="259542"/>
    <lineage>
        <taxon>Eukaryota</taxon>
        <taxon>Metazoa</taxon>
        <taxon>Spiralia</taxon>
        <taxon>Lophotrochozoa</taxon>
        <taxon>Mollusca</taxon>
        <taxon>Gastropoda</taxon>
        <taxon>Heterobranchia</taxon>
        <taxon>Euthyneura</taxon>
        <taxon>Panpulmonata</taxon>
        <taxon>Sacoglossa</taxon>
        <taxon>Placobranchoidea</taxon>
        <taxon>Plakobranchidae</taxon>
        <taxon>Plakobranchus</taxon>
    </lineage>
</organism>
<keyword evidence="1" id="KW-0472">Membrane</keyword>
<reference evidence="2 3" key="1">
    <citation type="journal article" date="2021" name="Elife">
        <title>Chloroplast acquisition without the gene transfer in kleptoplastic sea slugs, Plakobranchus ocellatus.</title>
        <authorList>
            <person name="Maeda T."/>
            <person name="Takahashi S."/>
            <person name="Yoshida T."/>
            <person name="Shimamura S."/>
            <person name="Takaki Y."/>
            <person name="Nagai Y."/>
            <person name="Toyoda A."/>
            <person name="Suzuki Y."/>
            <person name="Arimoto A."/>
            <person name="Ishii H."/>
            <person name="Satoh N."/>
            <person name="Nishiyama T."/>
            <person name="Hasebe M."/>
            <person name="Maruyama T."/>
            <person name="Minagawa J."/>
            <person name="Obokata J."/>
            <person name="Shigenobu S."/>
        </authorList>
    </citation>
    <scope>NUCLEOTIDE SEQUENCE [LARGE SCALE GENOMIC DNA]</scope>
</reference>
<name>A0AAV3YPI1_9GAST</name>
<dbReference type="EMBL" id="BLXT01001356">
    <property type="protein sequence ID" value="GFN85054.1"/>
    <property type="molecule type" value="Genomic_DNA"/>
</dbReference>
<comment type="caution">
    <text evidence="2">The sequence shown here is derived from an EMBL/GenBank/DDBJ whole genome shotgun (WGS) entry which is preliminary data.</text>
</comment>
<dbReference type="AlphaFoldDB" id="A0AAV3YPI1"/>
<protein>
    <submittedName>
        <fullName evidence="2">Uncharacterized protein</fullName>
    </submittedName>
</protein>
<feature type="transmembrane region" description="Helical" evidence="1">
    <location>
        <begin position="60"/>
        <end position="78"/>
    </location>
</feature>
<evidence type="ECO:0000313" key="2">
    <source>
        <dbReference type="EMBL" id="GFN85054.1"/>
    </source>
</evidence>
<keyword evidence="1" id="KW-1133">Transmembrane helix</keyword>
<keyword evidence="3" id="KW-1185">Reference proteome</keyword>
<evidence type="ECO:0000313" key="3">
    <source>
        <dbReference type="Proteomes" id="UP000735302"/>
    </source>
</evidence>
<dbReference type="Proteomes" id="UP000735302">
    <property type="component" value="Unassembled WGS sequence"/>
</dbReference>
<proteinExistence type="predicted"/>
<gene>
    <name evidence="2" type="ORF">PoB_001156000</name>
</gene>
<keyword evidence="1" id="KW-0812">Transmembrane</keyword>
<evidence type="ECO:0000256" key="1">
    <source>
        <dbReference type="SAM" id="Phobius"/>
    </source>
</evidence>
<accession>A0AAV3YPI1</accession>
<sequence>MVVVSKVRHQLELWGGMLKPFCGITLAESLPLLLRFGESLILRINEMPYIVFVNHEEKKLIVAAAAAAVVVVVTRMMMFDANGGGENKDDGDCFIERENINCNFIDERAL</sequence>